<dbReference type="GeneID" id="57609165"/>
<proteinExistence type="predicted"/>
<evidence type="ECO:0000313" key="1">
    <source>
        <dbReference type="EMBL" id="SDC82351.1"/>
    </source>
</evidence>
<sequence length="303" mass="31795">MTYKADNGIFDSAIADVRAASANTPVNIPWAKGLAWNAVGKVDAMIVHAGNALGVARNTSGDIKLYYGREHAGMPLFAIWGAWRSVFVAAALIYLIYFGYVAGKTNGTANIIGFLAGLAAFFLFAGKATYAMWAAPIYNVIGKKGYVGALWIAVFATLVGVSAMLGSGMRIWEGGVRYTLDIAGVIPDITGRRGIADVLSVEAQRLHWMSHSPVSAAIGNLFYTGLGLAVVRGAAWVFDRAFFVYLSRHSAANMVAASKVPSHILSASGVEGFAYANGGASGGYVILCGAAMLVGVGLMFLAY</sequence>
<evidence type="ECO:0000313" key="2">
    <source>
        <dbReference type="Proteomes" id="UP000199467"/>
    </source>
</evidence>
<dbReference type="Proteomes" id="UP000199467">
    <property type="component" value="Unassembled WGS sequence"/>
</dbReference>
<dbReference type="RefSeq" id="WP_017362197.1">
    <property type="nucleotide sequence ID" value="NZ_FMZQ01000007.1"/>
</dbReference>
<dbReference type="EMBL" id="FMZQ01000007">
    <property type="protein sequence ID" value="SDC82351.1"/>
    <property type="molecule type" value="Genomic_DNA"/>
</dbReference>
<name>A0A1G6PQV7_9GAMM</name>
<gene>
    <name evidence="1" type="ORF">SAMN05216576_10743</name>
</gene>
<dbReference type="AlphaFoldDB" id="A0A1G6PQV7"/>
<accession>A0A1G6PQV7</accession>
<organism evidence="1 2">
    <name type="scientific">Ectopseudomonas chengduensis</name>
    <dbReference type="NCBI Taxonomy" id="489632"/>
    <lineage>
        <taxon>Bacteria</taxon>
        <taxon>Pseudomonadati</taxon>
        <taxon>Pseudomonadota</taxon>
        <taxon>Gammaproteobacteria</taxon>
        <taxon>Pseudomonadales</taxon>
        <taxon>Pseudomonadaceae</taxon>
        <taxon>Ectopseudomonas</taxon>
    </lineage>
</organism>
<keyword evidence="2" id="KW-1185">Reference proteome</keyword>
<reference evidence="2" key="1">
    <citation type="submission" date="2016-10" db="EMBL/GenBank/DDBJ databases">
        <authorList>
            <person name="Varghese N."/>
            <person name="Submissions S."/>
        </authorList>
    </citation>
    <scope>NUCLEOTIDE SEQUENCE [LARGE SCALE GENOMIC DNA]</scope>
    <source>
        <strain evidence="2">DSM 26382</strain>
    </source>
</reference>
<protein>
    <submittedName>
        <fullName evidence="1">Uncharacterized protein</fullName>
    </submittedName>
</protein>